<evidence type="ECO:0000256" key="8">
    <source>
        <dbReference type="PIRNR" id="PIRNR037778"/>
    </source>
</evidence>
<keyword evidence="5 9" id="KW-0812">Transmembrane</keyword>
<comment type="subcellular location">
    <subcellularLocation>
        <location evidence="1">Cell membrane</location>
        <topology evidence="1">Multi-pass membrane protein</topology>
    </subcellularLocation>
</comment>
<protein>
    <recommendedName>
        <fullName evidence="8">Riboflavin transporter</fullName>
    </recommendedName>
</protein>
<keyword evidence="4 8" id="KW-1003">Cell membrane</keyword>
<accession>A0ABT7U8U8</accession>
<reference evidence="10 11" key="2">
    <citation type="submission" date="2023-06" db="EMBL/GenBank/DDBJ databases">
        <title>Identification and characterization of horizontal gene transfer across gut microbiota members of farm animals based on homology search.</title>
        <authorList>
            <person name="Schwarzerova J."/>
            <person name="Nykrynova M."/>
            <person name="Jureckova K."/>
            <person name="Cejkova D."/>
            <person name="Rychlik I."/>
        </authorList>
    </citation>
    <scope>NUCLEOTIDE SEQUENCE [LARGE SCALE GENOMIC DNA]</scope>
    <source>
        <strain evidence="10 11">ET39</strain>
    </source>
</reference>
<evidence type="ECO:0000256" key="7">
    <source>
        <dbReference type="ARBA" id="ARBA00023136"/>
    </source>
</evidence>
<evidence type="ECO:0000256" key="5">
    <source>
        <dbReference type="ARBA" id="ARBA00022692"/>
    </source>
</evidence>
<evidence type="ECO:0000256" key="9">
    <source>
        <dbReference type="SAM" id="Phobius"/>
    </source>
</evidence>
<evidence type="ECO:0000256" key="2">
    <source>
        <dbReference type="ARBA" id="ARBA00005540"/>
    </source>
</evidence>
<keyword evidence="7 8" id="KW-0472">Membrane</keyword>
<comment type="similarity">
    <text evidence="2 8">Belongs to the prokaryotic riboflavin transporter (P-RFT) (TC 2.A.87) family.</text>
</comment>
<feature type="transmembrane region" description="Helical" evidence="9">
    <location>
        <begin position="139"/>
        <end position="167"/>
    </location>
</feature>
<proteinExistence type="inferred from homology"/>
<feature type="transmembrane region" description="Helical" evidence="9">
    <location>
        <begin position="12"/>
        <end position="37"/>
    </location>
</feature>
<feature type="transmembrane region" description="Helical" evidence="9">
    <location>
        <begin position="107"/>
        <end position="127"/>
    </location>
</feature>
<evidence type="ECO:0000256" key="1">
    <source>
        <dbReference type="ARBA" id="ARBA00004651"/>
    </source>
</evidence>
<dbReference type="Pfam" id="PF12822">
    <property type="entry name" value="ECF_trnsprt"/>
    <property type="match status" value="1"/>
</dbReference>
<evidence type="ECO:0000313" key="11">
    <source>
        <dbReference type="Proteomes" id="UP001529340"/>
    </source>
</evidence>
<name>A0ABT7U8U8_9FIRM</name>
<keyword evidence="3 8" id="KW-0813">Transport</keyword>
<feature type="transmembrane region" description="Helical" evidence="9">
    <location>
        <begin position="187"/>
        <end position="212"/>
    </location>
</feature>
<comment type="caution">
    <text evidence="10">The sequence shown here is derived from an EMBL/GenBank/DDBJ whole genome shotgun (WGS) entry which is preliminary data.</text>
</comment>
<evidence type="ECO:0000256" key="3">
    <source>
        <dbReference type="ARBA" id="ARBA00022448"/>
    </source>
</evidence>
<keyword evidence="11" id="KW-1185">Reference proteome</keyword>
<reference evidence="11" key="1">
    <citation type="submission" date="2023-06" db="EMBL/GenBank/DDBJ databases">
        <title>Identification and characterization of horizontal gene transfer across gut microbiota members of farm animals based on homology search.</title>
        <authorList>
            <person name="Zeman M."/>
            <person name="Kubasova T."/>
            <person name="Jahodarova E."/>
            <person name="Nykrynova M."/>
            <person name="Rychlik I."/>
        </authorList>
    </citation>
    <scope>NUCLEOTIDE SEQUENCE [LARGE SCALE GENOMIC DNA]</scope>
    <source>
        <strain evidence="11">ET39</strain>
    </source>
</reference>
<feature type="transmembrane region" description="Helical" evidence="9">
    <location>
        <begin position="43"/>
        <end position="63"/>
    </location>
</feature>
<dbReference type="PIRSF" id="PIRSF037778">
    <property type="entry name" value="UCP037778_transp_RibU"/>
    <property type="match status" value="1"/>
</dbReference>
<dbReference type="PANTHER" id="PTHR38438">
    <property type="entry name" value="RIBOFLAVIN TRANSPORTER RIBU"/>
    <property type="match status" value="1"/>
</dbReference>
<feature type="transmembrane region" description="Helical" evidence="9">
    <location>
        <begin position="75"/>
        <end position="95"/>
    </location>
</feature>
<comment type="function">
    <text evidence="8">Probably a riboflavin-binding protein that interacts with the energy-coupling factor (ECF) ABC-transporter complex.</text>
</comment>
<dbReference type="PANTHER" id="PTHR38438:SF1">
    <property type="entry name" value="RIBOFLAVIN TRANSPORTER RIBU"/>
    <property type="match status" value="1"/>
</dbReference>
<dbReference type="InterPro" id="IPR024529">
    <property type="entry name" value="ECF_trnsprt_substrate-spec"/>
</dbReference>
<evidence type="ECO:0000256" key="4">
    <source>
        <dbReference type="ARBA" id="ARBA00022475"/>
    </source>
</evidence>
<keyword evidence="6 9" id="KW-1133">Transmembrane helix</keyword>
<evidence type="ECO:0000256" key="6">
    <source>
        <dbReference type="ARBA" id="ARBA00022989"/>
    </source>
</evidence>
<dbReference type="InterPro" id="IPR025720">
    <property type="entry name" value="RibU"/>
</dbReference>
<sequence>MNNDTKKLTTVGMLCALAVIVNLLIHFPMIPAVSFLSYDPKDIIIVIGGFIYGPLTAFVMSLITSFLEIFYRGGTLLDVLMNVISTCTFACVASATYKRDHTRNGALLGLAAGMLCCVLSMLLWNYIITPIYFGMPRAAVAAILLPGILPFNLLKCAMNAGVTLFLYKPLVTLFRRNNLVEQSHGDGTSGTATMAVIGAFLCLSAICFLLGFQGLI</sequence>
<organism evidence="10 11">
    <name type="scientific">Amedibacillus dolichus</name>
    <dbReference type="NCBI Taxonomy" id="31971"/>
    <lineage>
        <taxon>Bacteria</taxon>
        <taxon>Bacillati</taxon>
        <taxon>Bacillota</taxon>
        <taxon>Erysipelotrichia</taxon>
        <taxon>Erysipelotrichales</taxon>
        <taxon>Erysipelotrichaceae</taxon>
        <taxon>Amedibacillus</taxon>
    </lineage>
</organism>
<dbReference type="Proteomes" id="UP001529340">
    <property type="component" value="Unassembled WGS sequence"/>
</dbReference>
<dbReference type="RefSeq" id="WP_289606499.1">
    <property type="nucleotide sequence ID" value="NZ_JAUDCG010000001.1"/>
</dbReference>
<reference evidence="10 11" key="3">
    <citation type="submission" date="2023-06" db="EMBL/GenBank/DDBJ databases">
        <authorList>
            <person name="Zeman M."/>
            <person name="Kubasova T."/>
            <person name="Jahodarova E."/>
            <person name="Nykrynova M."/>
            <person name="Rychlik I."/>
        </authorList>
    </citation>
    <scope>NUCLEOTIDE SEQUENCE [LARGE SCALE GENOMIC DNA]</scope>
    <source>
        <strain evidence="10 11">ET39</strain>
    </source>
</reference>
<gene>
    <name evidence="10" type="ORF">QUV96_00035</name>
</gene>
<evidence type="ECO:0000313" key="10">
    <source>
        <dbReference type="EMBL" id="MDM8156022.1"/>
    </source>
</evidence>
<dbReference type="Gene3D" id="1.10.1760.20">
    <property type="match status" value="1"/>
</dbReference>
<dbReference type="EMBL" id="JAUDCG010000001">
    <property type="protein sequence ID" value="MDM8156022.1"/>
    <property type="molecule type" value="Genomic_DNA"/>
</dbReference>